<dbReference type="Proteomes" id="UP000265703">
    <property type="component" value="Unassembled WGS sequence"/>
</dbReference>
<feature type="compositionally biased region" description="Polar residues" evidence="1">
    <location>
        <begin position="9"/>
        <end position="18"/>
    </location>
</feature>
<organism evidence="2 3">
    <name type="scientific">Glomus cerebriforme</name>
    <dbReference type="NCBI Taxonomy" id="658196"/>
    <lineage>
        <taxon>Eukaryota</taxon>
        <taxon>Fungi</taxon>
        <taxon>Fungi incertae sedis</taxon>
        <taxon>Mucoromycota</taxon>
        <taxon>Glomeromycotina</taxon>
        <taxon>Glomeromycetes</taxon>
        <taxon>Glomerales</taxon>
        <taxon>Glomeraceae</taxon>
        <taxon>Glomus</taxon>
    </lineage>
</organism>
<reference evidence="2 3" key="1">
    <citation type="submission" date="2018-06" db="EMBL/GenBank/DDBJ databases">
        <title>Comparative genomics reveals the genomic features of Rhizophagus irregularis, R. cerebriforme, R. diaphanum and Gigaspora rosea, and their symbiotic lifestyle signature.</title>
        <authorList>
            <person name="Morin E."/>
            <person name="San Clemente H."/>
            <person name="Chen E.C.H."/>
            <person name="De La Providencia I."/>
            <person name="Hainaut M."/>
            <person name="Kuo A."/>
            <person name="Kohler A."/>
            <person name="Murat C."/>
            <person name="Tang N."/>
            <person name="Roy S."/>
            <person name="Loubradou J."/>
            <person name="Henrissat B."/>
            <person name="Grigoriev I.V."/>
            <person name="Corradi N."/>
            <person name="Roux C."/>
            <person name="Martin F.M."/>
        </authorList>
    </citation>
    <scope>NUCLEOTIDE SEQUENCE [LARGE SCALE GENOMIC DNA]</scope>
    <source>
        <strain evidence="2 3">DAOM 227022</strain>
    </source>
</reference>
<gene>
    <name evidence="2" type="ORF">C1645_819271</name>
</gene>
<evidence type="ECO:0000313" key="2">
    <source>
        <dbReference type="EMBL" id="RIA93518.1"/>
    </source>
</evidence>
<dbReference type="AlphaFoldDB" id="A0A397T5H0"/>
<evidence type="ECO:0000256" key="1">
    <source>
        <dbReference type="SAM" id="MobiDB-lite"/>
    </source>
</evidence>
<accession>A0A397T5H0</accession>
<dbReference type="EMBL" id="QKYT01000102">
    <property type="protein sequence ID" value="RIA93518.1"/>
    <property type="molecule type" value="Genomic_DNA"/>
</dbReference>
<comment type="caution">
    <text evidence="2">The sequence shown here is derived from an EMBL/GenBank/DDBJ whole genome shotgun (WGS) entry which is preliminary data.</text>
</comment>
<keyword evidence="3" id="KW-1185">Reference proteome</keyword>
<proteinExistence type="predicted"/>
<sequence>MTSRRNTKKQATSSNVTAKQGRKRKVPGDGVNDTDVDNIVFLVLSLTNPSELLEISDNNLLPDESQISSDDDDAVKFKHNPLALITNNKKGNVIRNNILADLNKASGRNFDNDFYVNNSNSSYLHSPNITHIDNPPYSSITPINYNNLRSNINNLPRSSITPINYNNLHSNIDNSSRSSITPSINYNNSCSNIDINNPRRSDTYNSSRLNNISL</sequence>
<name>A0A397T5H0_9GLOM</name>
<feature type="region of interest" description="Disordered" evidence="1">
    <location>
        <begin position="1"/>
        <end position="31"/>
    </location>
</feature>
<protein>
    <submittedName>
        <fullName evidence="2">Uncharacterized protein</fullName>
    </submittedName>
</protein>
<evidence type="ECO:0000313" key="3">
    <source>
        <dbReference type="Proteomes" id="UP000265703"/>
    </source>
</evidence>